<dbReference type="InterPro" id="IPR008979">
    <property type="entry name" value="Galactose-bd-like_sf"/>
</dbReference>
<evidence type="ECO:0000259" key="8">
    <source>
        <dbReference type="Pfam" id="PF17997"/>
    </source>
</evidence>
<comment type="similarity">
    <text evidence="1">Belongs to the delta endotoxin family.</text>
</comment>
<dbReference type="Gene3D" id="1.20.190.10">
    <property type="entry name" value="Pesticidal crystal protein, N-terminal domain"/>
    <property type="match status" value="1"/>
</dbReference>
<evidence type="ECO:0000313" key="11">
    <source>
        <dbReference type="EMBL" id="CAJ18351.1"/>
    </source>
</evidence>
<dbReference type="EMBL" id="AM237205">
    <property type="protein sequence ID" value="CAJ86545.1"/>
    <property type="molecule type" value="Genomic_DNA"/>
</dbReference>
<dbReference type="InterPro" id="IPR005639">
    <property type="entry name" value="Pest_crys_dom_I"/>
</dbReference>
<dbReference type="SUPFAM" id="SSF51096">
    <property type="entry name" value="delta-Endotoxin (insectocide), middle domain"/>
    <property type="match status" value="1"/>
</dbReference>
<dbReference type="Gene3D" id="2.100.10.10">
    <property type="entry name" value="Pesticidal crystal protein, central domain"/>
    <property type="match status" value="1"/>
</dbReference>
<feature type="domain" description="Cry1Ac-like" evidence="10">
    <location>
        <begin position="1048"/>
        <end position="1125"/>
    </location>
</feature>
<dbReference type="SMR" id="A7WK64"/>
<dbReference type="Pfam" id="PF03944">
    <property type="entry name" value="Endotoxin_C"/>
    <property type="match status" value="1"/>
</dbReference>
<evidence type="ECO:0000313" key="13">
    <source>
        <dbReference type="EMBL" id="CAJ86546.1"/>
    </source>
</evidence>
<protein>
    <recommendedName>
        <fullName evidence="5">Crystaline entomocidal protoxin</fullName>
    </recommendedName>
</protein>
<dbReference type="InterPro" id="IPR005638">
    <property type="entry name" value="Pest_crys_dom-III"/>
</dbReference>
<dbReference type="Pfam" id="PF17997">
    <property type="entry name" value="Cry1Ac_D5"/>
    <property type="match status" value="2"/>
</dbReference>
<accession>A7WK64</accession>
<evidence type="ECO:0000256" key="2">
    <source>
        <dbReference type="ARBA" id="ARBA00022656"/>
    </source>
</evidence>
<dbReference type="EMBL" id="AM237206">
    <property type="protein sequence ID" value="CAJ86546.1"/>
    <property type="molecule type" value="Genomic_DNA"/>
</dbReference>
<dbReference type="GO" id="GO:0005102">
    <property type="term" value="F:signaling receptor binding"/>
    <property type="evidence" value="ECO:0007669"/>
    <property type="project" value="InterPro"/>
</dbReference>
<evidence type="ECO:0000256" key="5">
    <source>
        <dbReference type="ARBA" id="ARBA00029653"/>
    </source>
</evidence>
<dbReference type="InterPro" id="IPR041587">
    <property type="entry name" value="Cry_V"/>
</dbReference>
<dbReference type="RefSeq" id="WP_207889928.1">
    <property type="nucleotide sequence ID" value="NZ_CP071741.1"/>
</dbReference>
<evidence type="ECO:0000259" key="9">
    <source>
        <dbReference type="Pfam" id="PF18449"/>
    </source>
</evidence>
<keyword evidence="4" id="KW-0843">Virulence</keyword>
<dbReference type="Gene3D" id="2.60.120.260">
    <property type="entry name" value="Galactose-binding domain-like"/>
    <property type="match status" value="1"/>
</dbReference>
<dbReference type="InterPro" id="IPR036399">
    <property type="entry name" value="Pest_cryst_cen_dom_sf"/>
</dbReference>
<dbReference type="InterPro" id="IPR036716">
    <property type="entry name" value="Pest_crys_N_sf"/>
</dbReference>
<evidence type="ECO:0000259" key="10">
    <source>
        <dbReference type="Pfam" id="PF21463"/>
    </source>
</evidence>
<sequence>MDINNNNEKEIINSHLLPYSLLKKYPIKSLQSTNYKDWLNLCQDFNKDIESYDLVTAVSSGTIVVGTMLSAIYAPALIAGPIGIIGAIIISFGTLLPLLWNESENNPKTTWIEFIRMGEQLVDKTISQTVFNILESYLKDLKVNLVDYEKAKQDWIELKKQQLPGSPPSTKLRNAADIAHQRLDSLHNKFAELNKFKVEPYETILLPVYAQAANLHLNLLQQGAMFADQWIEDKYSSRNDTFAGNSNDYQNLLKSRTITYINHIENTYQNGLNYLWNQPEMTWDIYNEYRTKMTITALDLMALFPFYNKELYDPTVGIKSELTREIFINTPVEPHLHRYFKLSETEEKLTNNSDLFKWLTSLKFRTLYQPGFPFLIGNMNSFTNTNGTQLINNQQQLWSFPGTTENEEKLFPSPANIDQVTMYIYYGSGWGIPEPISTTINKLIFNHDKHELISEYDAGNTNAPTRSLSLGLPNHYLSCLNSYYPLTATTDGMNKEELKMYSFGWTHNSVDFLNEISKDKITQIPAVKAYRLTSNSRVIKGPSHIGGNLVYLSENSQMALTCRYTNSSPQEYKIRIRYASNRLNMGQLFTTFSSHQFVLPPTFNHFNIEQAKYEDYAYAEFPESMSIRGNLNSDILLILNILAGGELLLDKIEFIPLTQKVKDNLEKEKIDMLKNLTDSLFNSPSKDTLKIDSTDYQIDQIAFQIESINEEINPQEKMELLDNIKYAKKLNQLRNLLYSRESQAQIDWVTSNDVSIYHGKKPFNDYTLVMSRTSSSLSEITATNYQTYIYKKIEESKLKPYTRYLVRGFISNSEDLEIFISRYENEIHTNMNVHGDDDTLLNSDIRQNECESKLPIIFDATSQYSLSPSRTSGISNHSYYNNGHQSSCNDTHIFSFSIDTGEVDFNNYPGIEILFKLSNTNGYASISNLEVIEERLLTEEEKRQIIQIENRWKAKKESQRNETEKITTQAQQAINSLFTDTQYSNLKFETTKQNITEANTILENIPYVYNALLPTEPGMNFVLFNSFKDQINKAHALYKMRNLIKNGDFINDTKYWSISTDVKLEKVNKETILVLSSWEAQASQQILVQKQKRYLLRVIAKKEDMGRGNVIISDCLNNIAKIDFTPHDCNMNHIQNSSEFIIKTIHFSPNTEQVRIDIGQSDGVFKVESIELICVNY</sequence>
<feature type="domain" description="Pesticidal crystal protein Cry" evidence="8">
    <location>
        <begin position="885"/>
        <end position="934"/>
    </location>
</feature>
<keyword evidence="2" id="KW-0800">Toxin</keyword>
<evidence type="ECO:0000259" key="7">
    <source>
        <dbReference type="Pfam" id="PF03945"/>
    </source>
</evidence>
<dbReference type="Pfam" id="PF18449">
    <property type="entry name" value="Endotoxin_C2"/>
    <property type="match status" value="1"/>
</dbReference>
<evidence type="ECO:0000256" key="4">
    <source>
        <dbReference type="ARBA" id="ARBA00023026"/>
    </source>
</evidence>
<evidence type="ECO:0000256" key="3">
    <source>
        <dbReference type="ARBA" id="ARBA00022969"/>
    </source>
</evidence>
<dbReference type="GO" id="GO:0030435">
    <property type="term" value="P:sporulation resulting in formation of a cellular spore"/>
    <property type="evidence" value="ECO:0007669"/>
    <property type="project" value="UniProtKB-KW"/>
</dbReference>
<dbReference type="GO" id="GO:0001907">
    <property type="term" value="P:symbiont-mediated killing of host cell"/>
    <property type="evidence" value="ECO:0007669"/>
    <property type="project" value="InterPro"/>
</dbReference>
<evidence type="ECO:0000256" key="1">
    <source>
        <dbReference type="ARBA" id="ARBA00007819"/>
    </source>
</evidence>
<feature type="domain" description="Pesticidal crystal protein Cry1Aa" evidence="9">
    <location>
        <begin position="968"/>
        <end position="1007"/>
    </location>
</feature>
<dbReference type="InterPro" id="IPR054544">
    <property type="entry name" value="Pest_crys_Cry1Aa_dom-IV"/>
</dbReference>
<dbReference type="EMBL" id="AJ841948">
    <property type="protein sequence ID" value="CAJ18351.1"/>
    <property type="molecule type" value="Genomic_DNA"/>
</dbReference>
<gene>
    <name evidence="11" type="primary">Cry48Aa1</name>
    <name evidence="12" type="synonym">cry48Aa</name>
</gene>
<feature type="domain" description="Pesticidal crystal protein" evidence="6">
    <location>
        <begin position="521"/>
        <end position="657"/>
    </location>
</feature>
<evidence type="ECO:0000259" key="6">
    <source>
        <dbReference type="Pfam" id="PF03944"/>
    </source>
</evidence>
<dbReference type="Pfam" id="PF21463">
    <property type="entry name" value="Cry1Ac_dom-VII"/>
    <property type="match status" value="1"/>
</dbReference>
<name>A7WK64_LYSSH</name>
<organism evidence="11">
    <name type="scientific">Lysinibacillus sphaericus</name>
    <name type="common">Bacillus sphaericus</name>
    <dbReference type="NCBI Taxonomy" id="1421"/>
    <lineage>
        <taxon>Bacteria</taxon>
        <taxon>Bacillati</taxon>
        <taxon>Bacillota</taxon>
        <taxon>Bacilli</taxon>
        <taxon>Bacillales</taxon>
        <taxon>Bacillaceae</taxon>
        <taxon>Lysinibacillus</taxon>
    </lineage>
</organism>
<evidence type="ECO:0000313" key="12">
    <source>
        <dbReference type="EMBL" id="CAJ86545.1"/>
    </source>
</evidence>
<dbReference type="AlphaFoldDB" id="A7WK64"/>
<dbReference type="InterPro" id="IPR048645">
    <property type="entry name" value="Cry1Ac-like_dom-VII"/>
</dbReference>
<dbReference type="SUPFAM" id="SSF56849">
    <property type="entry name" value="delta-Endotoxin (insectocide), N-terminal domain"/>
    <property type="match status" value="1"/>
</dbReference>
<feature type="domain" description="Pesticidal crystal protein Cry" evidence="8">
    <location>
        <begin position="747"/>
        <end position="834"/>
    </location>
</feature>
<proteinExistence type="inferred from homology"/>
<dbReference type="Pfam" id="PF03945">
    <property type="entry name" value="Endotoxin_N"/>
    <property type="match status" value="1"/>
</dbReference>
<reference evidence="11" key="2">
    <citation type="journal article" date="2007" name="FASEB J.">
        <title>A new Cry toxin with a unique two-component dependency from Bacillus sphaericus.</title>
        <authorList>
            <person name="Jones G.W."/>
            <person name="Nielsen-Leroux C."/>
            <person name="Yang Y."/>
            <person name="Yuan Z."/>
            <person name="Dumas V.F."/>
            <person name="Monnerat R.G."/>
            <person name="Berry C."/>
        </authorList>
    </citation>
    <scope>NUCLEOTIDE SEQUENCE</scope>
    <source>
        <strain evidence="11">IAB59</strain>
    </source>
</reference>
<reference evidence="12" key="1">
    <citation type="submission" date="2006-03" db="EMBL/GenBank/DDBJ databases">
        <title>Two new mosquitocidal toxins from Bacillus sphaericus.</title>
        <authorList>
            <person name="Jones G.W."/>
            <person name="Berry C."/>
        </authorList>
    </citation>
    <scope>NUCLEOTIDE SEQUENCE</scope>
    <source>
        <strain evidence="12">47-6B</strain>
        <strain evidence="13">NHA15b</strain>
    </source>
</reference>
<dbReference type="SUPFAM" id="SSF49785">
    <property type="entry name" value="Galactose-binding domain-like"/>
    <property type="match status" value="1"/>
</dbReference>
<dbReference type="GO" id="GO:0090729">
    <property type="term" value="F:toxin activity"/>
    <property type="evidence" value="ECO:0007669"/>
    <property type="project" value="UniProtKB-KW"/>
</dbReference>
<dbReference type="CDD" id="cd04085">
    <property type="entry name" value="delta_endotoxin_C"/>
    <property type="match status" value="1"/>
</dbReference>
<keyword evidence="3" id="KW-0749">Sporulation</keyword>
<feature type="domain" description="Pesticidal crystal protein" evidence="7">
    <location>
        <begin position="90"/>
        <end position="306"/>
    </location>
</feature>